<name>A0A7L4ZSV8_9BACT</name>
<protein>
    <submittedName>
        <fullName evidence="1">Uncharacterized protein</fullName>
    </submittedName>
</protein>
<keyword evidence="2" id="KW-1185">Reference proteome</keyword>
<dbReference type="Proteomes" id="UP000326380">
    <property type="component" value="Unassembled WGS sequence"/>
</dbReference>
<organism evidence="1 2">
    <name type="scientific">Hymenobacter busanensis</name>
    <dbReference type="NCBI Taxonomy" id="2607656"/>
    <lineage>
        <taxon>Bacteria</taxon>
        <taxon>Pseudomonadati</taxon>
        <taxon>Bacteroidota</taxon>
        <taxon>Cytophagia</taxon>
        <taxon>Cytophagales</taxon>
        <taxon>Hymenobacteraceae</taxon>
        <taxon>Hymenobacter</taxon>
    </lineage>
</organism>
<dbReference type="EMBL" id="VTWU01000001">
    <property type="protein sequence ID" value="KAA9339823.1"/>
    <property type="molecule type" value="Genomic_DNA"/>
</dbReference>
<dbReference type="AlphaFoldDB" id="A0A7L4ZSV8"/>
<reference evidence="1 2" key="1">
    <citation type="submission" date="2019-09" db="EMBL/GenBank/DDBJ databases">
        <title>Genome sequence of Hymenobacter sp. M3.</title>
        <authorList>
            <person name="Srinivasan S."/>
        </authorList>
    </citation>
    <scope>NUCLEOTIDE SEQUENCE [LARGE SCALE GENOMIC DNA]</scope>
    <source>
        <strain evidence="1 2">M3</strain>
    </source>
</reference>
<gene>
    <name evidence="1" type="ORF">F0P96_04195</name>
</gene>
<accession>A0A7L4ZSV8</accession>
<sequence>MKIIFNRCFVRVDISINIWVNDFLNSLEDCINANNLEKVSCEVRAGLIFISAEESKKEMFEPRRNRYLLHKTSESEDGGVELKEVLEYEFQINTDQLSGLKTGGERESFLANIIASSFKIVQPFAKKKGSLINFDSLAALVRLFVKSNKE</sequence>
<proteinExistence type="predicted"/>
<evidence type="ECO:0000313" key="2">
    <source>
        <dbReference type="Proteomes" id="UP000326380"/>
    </source>
</evidence>
<evidence type="ECO:0000313" key="1">
    <source>
        <dbReference type="EMBL" id="KAA9339823.1"/>
    </source>
</evidence>
<comment type="caution">
    <text evidence="1">The sequence shown here is derived from an EMBL/GenBank/DDBJ whole genome shotgun (WGS) entry which is preliminary data.</text>
</comment>
<dbReference type="RefSeq" id="WP_151077524.1">
    <property type="nucleotide sequence ID" value="NZ_CP047647.1"/>
</dbReference>